<keyword evidence="3" id="KW-0378">Hydrolase</keyword>
<dbReference type="Pfam" id="PF01067">
    <property type="entry name" value="Calpain_III"/>
    <property type="match status" value="1"/>
</dbReference>
<comment type="caution">
    <text evidence="5">Lacks conserved residue(s) required for the propagation of feature annotation.</text>
</comment>
<dbReference type="InterPro" id="IPR038765">
    <property type="entry name" value="Papain-like_cys_pep_sf"/>
</dbReference>
<feature type="region of interest" description="Disordered" evidence="6">
    <location>
        <begin position="706"/>
        <end position="738"/>
    </location>
</feature>
<dbReference type="InterPro" id="IPR022683">
    <property type="entry name" value="Calpain_III"/>
</dbReference>
<accession>A0ABR1GB85</accession>
<keyword evidence="2" id="KW-0645">Protease</keyword>
<evidence type="ECO:0000256" key="4">
    <source>
        <dbReference type="ARBA" id="ARBA00022807"/>
    </source>
</evidence>
<feature type="region of interest" description="Disordered" evidence="6">
    <location>
        <begin position="621"/>
        <end position="686"/>
    </location>
</feature>
<dbReference type="PANTHER" id="PTHR10183">
    <property type="entry name" value="CALPAIN"/>
    <property type="match status" value="1"/>
</dbReference>
<keyword evidence="4" id="KW-0788">Thiol protease</keyword>
<dbReference type="EMBL" id="JBBJCI010000035">
    <property type="protein sequence ID" value="KAK7253305.1"/>
    <property type="molecule type" value="Genomic_DNA"/>
</dbReference>
<dbReference type="Pfam" id="PF00648">
    <property type="entry name" value="Peptidase_C2"/>
    <property type="match status" value="2"/>
</dbReference>
<name>A0ABR1GB85_AURAN</name>
<dbReference type="Gene3D" id="3.90.70.10">
    <property type="entry name" value="Cysteine proteinases"/>
    <property type="match status" value="1"/>
</dbReference>
<dbReference type="Gene3D" id="2.60.120.380">
    <property type="match status" value="3"/>
</dbReference>
<feature type="region of interest" description="Disordered" evidence="6">
    <location>
        <begin position="919"/>
        <end position="938"/>
    </location>
</feature>
<dbReference type="InterPro" id="IPR022682">
    <property type="entry name" value="Calpain_domain_III"/>
</dbReference>
<keyword evidence="9" id="KW-1185">Reference proteome</keyword>
<comment type="similarity">
    <text evidence="1">Belongs to the peptidase C2 family.</text>
</comment>
<evidence type="ECO:0000256" key="3">
    <source>
        <dbReference type="ARBA" id="ARBA00022801"/>
    </source>
</evidence>
<gene>
    <name evidence="8" type="ORF">SO694_00001365</name>
</gene>
<sequence>MMGQPQALCEEDEIINRLRESRSDGEMFFDVEFGGVATALYENESEVPEYDQDLSEPVVWLRPQELAHSPEYFVDGALSGSVVEGRLGDGWLLGAMAAISGHPELLVENLFGSDPDDFKKWGVYTCRFYKNGSWVEVGAAKESEIPNFKGSYLGHLPLVEVTTDTRAPATSGFGDGGAHGSPEPIYGRCLDPREQWVSLLEKAYAKLHGSYEALSGGSVTEALVDLTGGSGEEVKLEEKDHARLWDLVKAHAEKKHVLCGTVDVGEGLEAVRSTELRETPLGLLPAHAYGVLACVEVADQRFLHMRNPWGKGEGNGDWRGPWSNASTQWDDFPEVLTEMMNDESLAWDRNANDGTFFMAFEDFCARFDTLHVCKLFVDDKYKQYKVVGKWSGKTAGGPDAKFEAKQKADLAAAADAGPGDELNDASLKLANALRDHHGKFVRTDGDPYWFNNPQFRVTTQAPVEVHVSLTQCKNPTAPAATKGHFKMAFEVLRTKRNAEHPRIWSLDGAELVAHAPGLPAAATREVSLSGLLLEPGWNYSVVAHATLRGREAPFVLRIFSPGELKVAPAPETHSQYVPGAWQADLEHDTAGGPPLLSGPKHGVLKVAPKWCHNPQYHLKLVDGDPGRDPDAPEPANAGTVDIKLVLRRTDAAPQAAEPRKKGLPRKSSAGNIDAAGSSRALGGGGDDAAVTTVGLVVCKAPAPEEELGRRVHKETKTNALGEPKPTKESTLRKKRPKPGVAEARQLLEGLGGASWGAGIGGLGGGFEGEPEKAMPPRKMLLEANEWHQTSNFRGATVATLLLPGIVKSRMPNGMVVVPCLSDVDTQGSFVLEVHSDAPVSVEAVSESKSKTVVGEWVDSNSGGSHLQPSWKTNPKYKLTFANATARAKVNITLTRPEADWKMRDMVGSMMGFYLSRGAAPSTPNPGNQSPSSDGAAIFHEGKPWNESPFVPMHSVSTPPGFALEATDGSYVIMPATYAPNKKGRFFLSVTSDVDFVLTGAGGTTSVTH</sequence>
<dbReference type="CDD" id="cd00044">
    <property type="entry name" value="CysPc"/>
    <property type="match status" value="1"/>
</dbReference>
<feature type="domain" description="Calpain catalytic" evidence="7">
    <location>
        <begin position="27"/>
        <end position="376"/>
    </location>
</feature>
<protein>
    <recommendedName>
        <fullName evidence="7">Calpain catalytic domain-containing protein</fullName>
    </recommendedName>
</protein>
<evidence type="ECO:0000256" key="2">
    <source>
        <dbReference type="ARBA" id="ARBA00022670"/>
    </source>
</evidence>
<dbReference type="PROSITE" id="PS50203">
    <property type="entry name" value="CALPAIN_CAT"/>
    <property type="match status" value="1"/>
</dbReference>
<dbReference type="SMART" id="SM00230">
    <property type="entry name" value="CysPc"/>
    <property type="match status" value="1"/>
</dbReference>
<dbReference type="SUPFAM" id="SSF54001">
    <property type="entry name" value="Cysteine proteinases"/>
    <property type="match status" value="1"/>
</dbReference>
<dbReference type="InterPro" id="IPR022684">
    <property type="entry name" value="Calpain_cysteine_protease"/>
</dbReference>
<proteinExistence type="inferred from homology"/>
<organism evidence="8 9">
    <name type="scientific">Aureococcus anophagefferens</name>
    <name type="common">Harmful bloom alga</name>
    <dbReference type="NCBI Taxonomy" id="44056"/>
    <lineage>
        <taxon>Eukaryota</taxon>
        <taxon>Sar</taxon>
        <taxon>Stramenopiles</taxon>
        <taxon>Ochrophyta</taxon>
        <taxon>Pelagophyceae</taxon>
        <taxon>Pelagomonadales</taxon>
        <taxon>Pelagomonadaceae</taxon>
        <taxon>Aureococcus</taxon>
    </lineage>
</organism>
<comment type="caution">
    <text evidence="8">The sequence shown here is derived from an EMBL/GenBank/DDBJ whole genome shotgun (WGS) entry which is preliminary data.</text>
</comment>
<evidence type="ECO:0000313" key="9">
    <source>
        <dbReference type="Proteomes" id="UP001363151"/>
    </source>
</evidence>
<evidence type="ECO:0000313" key="8">
    <source>
        <dbReference type="EMBL" id="KAK7253305.1"/>
    </source>
</evidence>
<dbReference type="PRINTS" id="PR00704">
    <property type="entry name" value="CALPAIN"/>
</dbReference>
<evidence type="ECO:0000259" key="7">
    <source>
        <dbReference type="PROSITE" id="PS50203"/>
    </source>
</evidence>
<reference evidence="8 9" key="1">
    <citation type="submission" date="2024-03" db="EMBL/GenBank/DDBJ databases">
        <title>Aureococcus anophagefferens CCMP1851 and Kratosvirus quantuckense: Draft genome of a second virus-susceptible host strain in the model system.</title>
        <authorList>
            <person name="Chase E."/>
            <person name="Truchon A.R."/>
            <person name="Schepens W."/>
            <person name="Wilhelm S.W."/>
        </authorList>
    </citation>
    <scope>NUCLEOTIDE SEQUENCE [LARGE SCALE GENOMIC DNA]</scope>
    <source>
        <strain evidence="8 9">CCMP1851</strain>
    </source>
</reference>
<evidence type="ECO:0000256" key="6">
    <source>
        <dbReference type="SAM" id="MobiDB-lite"/>
    </source>
</evidence>
<dbReference type="Proteomes" id="UP001363151">
    <property type="component" value="Unassembled WGS sequence"/>
</dbReference>
<dbReference type="PANTHER" id="PTHR10183:SF379">
    <property type="entry name" value="CALPAIN-5"/>
    <property type="match status" value="1"/>
</dbReference>
<feature type="compositionally biased region" description="Basic and acidic residues" evidence="6">
    <location>
        <begin position="621"/>
        <end position="630"/>
    </location>
</feature>
<dbReference type="SMART" id="SM00720">
    <property type="entry name" value="calpain_III"/>
    <property type="match status" value="1"/>
</dbReference>
<dbReference type="SUPFAM" id="SSF49758">
    <property type="entry name" value="Calpain large subunit, middle domain (domain III)"/>
    <property type="match status" value="2"/>
</dbReference>
<dbReference type="InterPro" id="IPR001300">
    <property type="entry name" value="Peptidase_C2_calpain_cat"/>
</dbReference>
<evidence type="ECO:0000256" key="5">
    <source>
        <dbReference type="PROSITE-ProRule" id="PRU00239"/>
    </source>
</evidence>
<evidence type="ECO:0000256" key="1">
    <source>
        <dbReference type="ARBA" id="ARBA00007623"/>
    </source>
</evidence>
<dbReference type="InterPro" id="IPR036213">
    <property type="entry name" value="Calpain_III_sf"/>
</dbReference>